<dbReference type="Proteomes" id="UP001157911">
    <property type="component" value="Unassembled WGS sequence"/>
</dbReference>
<dbReference type="PANTHER" id="PTHR43449">
    <property type="entry name" value="NUCLEOTIDYLTRANSFERASE"/>
    <property type="match status" value="1"/>
</dbReference>
<evidence type="ECO:0000313" key="2">
    <source>
        <dbReference type="EMBL" id="SMP11686.1"/>
    </source>
</evidence>
<proteinExistence type="predicted"/>
<organism evidence="2 3">
    <name type="scientific">Desulfurobacterium pacificum</name>
    <dbReference type="NCBI Taxonomy" id="240166"/>
    <lineage>
        <taxon>Bacteria</taxon>
        <taxon>Pseudomonadati</taxon>
        <taxon>Aquificota</taxon>
        <taxon>Aquificia</taxon>
        <taxon>Desulfurobacteriales</taxon>
        <taxon>Desulfurobacteriaceae</taxon>
        <taxon>Desulfurobacterium</taxon>
    </lineage>
</organism>
<dbReference type="CDD" id="cd05403">
    <property type="entry name" value="NT_KNTase_like"/>
    <property type="match status" value="1"/>
</dbReference>
<dbReference type="InterPro" id="IPR043519">
    <property type="entry name" value="NT_sf"/>
</dbReference>
<dbReference type="EMBL" id="FXUB01000002">
    <property type="protein sequence ID" value="SMP11686.1"/>
    <property type="molecule type" value="Genomic_DNA"/>
</dbReference>
<feature type="domain" description="Polymerase beta nucleotidyltransferase" evidence="1">
    <location>
        <begin position="35"/>
        <end position="106"/>
    </location>
</feature>
<dbReference type="Gene3D" id="3.30.460.10">
    <property type="entry name" value="Beta Polymerase, domain 2"/>
    <property type="match status" value="1"/>
</dbReference>
<keyword evidence="3" id="KW-1185">Reference proteome</keyword>
<accession>A0ABY1NMW9</accession>
<gene>
    <name evidence="2" type="ORF">SAMN06265339_0958</name>
</gene>
<dbReference type="SUPFAM" id="SSF81301">
    <property type="entry name" value="Nucleotidyltransferase"/>
    <property type="match status" value="1"/>
</dbReference>
<dbReference type="InterPro" id="IPR041633">
    <property type="entry name" value="Polbeta"/>
</dbReference>
<evidence type="ECO:0000313" key="3">
    <source>
        <dbReference type="Proteomes" id="UP001157911"/>
    </source>
</evidence>
<sequence length="109" mass="13071">MVLKVNKQIDYKKEEEFLEKFKEMVISLLKGKRCKVYLFGSRARGDFKRHSDVDIAVSGLSEKEFRKFRWQLEDKLEESIVPFEADILNFDLLPEEMKEIIKKEGIRWL</sequence>
<dbReference type="RefSeq" id="WP_283400439.1">
    <property type="nucleotide sequence ID" value="NZ_FXUB01000002.1"/>
</dbReference>
<dbReference type="PANTHER" id="PTHR43449:SF1">
    <property type="entry name" value="POLYMERASE BETA NUCLEOTIDYLTRANSFERASE DOMAIN-CONTAINING PROTEIN"/>
    <property type="match status" value="1"/>
</dbReference>
<protein>
    <submittedName>
        <fullName evidence="2">Predicted nucleotidyltransferase</fullName>
    </submittedName>
</protein>
<evidence type="ECO:0000259" key="1">
    <source>
        <dbReference type="Pfam" id="PF18765"/>
    </source>
</evidence>
<dbReference type="Pfam" id="PF18765">
    <property type="entry name" value="Polbeta"/>
    <property type="match status" value="1"/>
</dbReference>
<name>A0ABY1NMW9_9BACT</name>
<reference evidence="2 3" key="1">
    <citation type="submission" date="2017-05" db="EMBL/GenBank/DDBJ databases">
        <authorList>
            <person name="Varghese N."/>
            <person name="Submissions S."/>
        </authorList>
    </citation>
    <scope>NUCLEOTIDE SEQUENCE [LARGE SCALE GENOMIC DNA]</scope>
    <source>
        <strain evidence="2 3">DSM 15522</strain>
    </source>
</reference>
<comment type="caution">
    <text evidence="2">The sequence shown here is derived from an EMBL/GenBank/DDBJ whole genome shotgun (WGS) entry which is preliminary data.</text>
</comment>